<dbReference type="EMBL" id="CAJHNH020005813">
    <property type="protein sequence ID" value="CAG5133001.1"/>
    <property type="molecule type" value="Genomic_DNA"/>
</dbReference>
<comment type="caution">
    <text evidence="11">The sequence shown here is derived from an EMBL/GenBank/DDBJ whole genome shotgun (WGS) entry which is preliminary data.</text>
</comment>
<feature type="compositionally biased region" description="Basic and acidic residues" evidence="9">
    <location>
        <begin position="89"/>
        <end position="109"/>
    </location>
</feature>
<dbReference type="GO" id="GO:0006397">
    <property type="term" value="P:mRNA processing"/>
    <property type="evidence" value="ECO:0007669"/>
    <property type="project" value="UniProtKB-KW"/>
</dbReference>
<feature type="region of interest" description="Disordered" evidence="9">
    <location>
        <begin position="253"/>
        <end position="650"/>
    </location>
</feature>
<keyword evidence="7" id="KW-0539">Nucleus</keyword>
<evidence type="ECO:0000256" key="6">
    <source>
        <dbReference type="ARBA" id="ARBA00023187"/>
    </source>
</evidence>
<evidence type="ECO:0000259" key="10">
    <source>
        <dbReference type="Pfam" id="PF04696"/>
    </source>
</evidence>
<proteinExistence type="inferred from homology"/>
<keyword evidence="8" id="KW-0175">Coiled coil</keyword>
<feature type="coiled-coil region" evidence="8">
    <location>
        <begin position="132"/>
        <end position="195"/>
    </location>
</feature>
<comment type="subcellular location">
    <subcellularLocation>
        <location evidence="1">Nucleus</location>
    </subcellularLocation>
</comment>
<dbReference type="AlphaFoldDB" id="A0A8S4A3L2"/>
<protein>
    <recommendedName>
        <fullName evidence="10">Pinin/SDK/MemA protein domain-containing protein</fullName>
    </recommendedName>
</protein>
<dbReference type="OrthoDB" id="330772at2759"/>
<feature type="domain" description="Pinin/SDK/MemA protein" evidence="10">
    <location>
        <begin position="106"/>
        <end position="230"/>
    </location>
</feature>
<dbReference type="InterPro" id="IPR039853">
    <property type="entry name" value="Pinin"/>
</dbReference>
<keyword evidence="4" id="KW-0805">Transcription regulation</keyword>
<dbReference type="PANTHER" id="PTHR12707">
    <property type="entry name" value="PINN"/>
    <property type="match status" value="1"/>
</dbReference>
<dbReference type="InterPro" id="IPR006786">
    <property type="entry name" value="Pinin_SDK_MemA"/>
</dbReference>
<name>A0A8S4A3L2_9EUPU</name>
<organism evidence="11 12">
    <name type="scientific">Candidula unifasciata</name>
    <dbReference type="NCBI Taxonomy" id="100452"/>
    <lineage>
        <taxon>Eukaryota</taxon>
        <taxon>Metazoa</taxon>
        <taxon>Spiralia</taxon>
        <taxon>Lophotrochozoa</taxon>
        <taxon>Mollusca</taxon>
        <taxon>Gastropoda</taxon>
        <taxon>Heterobranchia</taxon>
        <taxon>Euthyneura</taxon>
        <taxon>Panpulmonata</taxon>
        <taxon>Eupulmonata</taxon>
        <taxon>Stylommatophora</taxon>
        <taxon>Helicina</taxon>
        <taxon>Helicoidea</taxon>
        <taxon>Geomitridae</taxon>
        <taxon>Candidula</taxon>
    </lineage>
</organism>
<keyword evidence="5" id="KW-0804">Transcription</keyword>
<dbReference type="PANTHER" id="PTHR12707:SF0">
    <property type="entry name" value="PININ"/>
    <property type="match status" value="1"/>
</dbReference>
<evidence type="ECO:0000256" key="1">
    <source>
        <dbReference type="ARBA" id="ARBA00004123"/>
    </source>
</evidence>
<evidence type="ECO:0000313" key="12">
    <source>
        <dbReference type="Proteomes" id="UP000678393"/>
    </source>
</evidence>
<feature type="compositionally biased region" description="Basic and acidic residues" evidence="9">
    <location>
        <begin position="356"/>
        <end position="379"/>
    </location>
</feature>
<feature type="compositionally biased region" description="Basic and acidic residues" evidence="9">
    <location>
        <begin position="406"/>
        <end position="415"/>
    </location>
</feature>
<sequence length="650" mass="76514">IRRLLSNEGTEREENDYPNRASRGRGRVFGMTRHSMDDSGPPTKRRAVGGAFSRLGPVPVRRRDREDSPYEEELPNKLSVHSSVVSTSRESKNRKEIMQEQTKDKEGMQRNRRMFGLLLGTLNKFRTESKTMESKEYQRKRIEEKVEENAEKEKRKFKQETKLLIEEMHLEQSKISRLQQKMEMVQEHAERAGEVKKLKNFIVTKTQPRIFWKPLHMSAALENKLKESKKFVDGMLQESNDRLEKEIKELMERENKREERIKMRLREDGLLEDGDGKGEVGEDEGHNNESMGESGRVVEVKEEIDQPNPVAERLGQDHEEERLDAEMDDLGDSRKKSRRTVVVEREVSSDSESEMEQEHHESEKSDVDKDHAGSDKETEGNTSGIQPGLDEPAAGKKGGANEDLSADGHRDDKEPGSSASESESSDSERELARERQRHKDKEEQRNKDREEQKNKDKEEWRNKDKEEQRNKDREEQRNKDKEEQRNKDKEEQRNKDKEEQRNKDKEEQRNKDRNHKESRRDRKRDKKEDSEERNTERHRRSEDKRHSKRDSGDKGKRDSGDKGRSRRESHEEKRDKDRRRDSHDGGKKSSSHRTKDRKRYSDSEESDVEVKQEKDVGKNKDTSQSESSNRDRDTVQRRPKVLDDAEVEID</sequence>
<accession>A0A8S4A3L2</accession>
<feature type="compositionally biased region" description="Basic and acidic residues" evidence="9">
    <location>
        <begin position="314"/>
        <end position="325"/>
    </location>
</feature>
<dbReference type="Proteomes" id="UP000678393">
    <property type="component" value="Unassembled WGS sequence"/>
</dbReference>
<evidence type="ECO:0000256" key="7">
    <source>
        <dbReference type="ARBA" id="ARBA00023242"/>
    </source>
</evidence>
<keyword evidence="12" id="KW-1185">Reference proteome</keyword>
<feature type="region of interest" description="Disordered" evidence="9">
    <location>
        <begin position="1"/>
        <end position="110"/>
    </location>
</feature>
<feature type="compositionally biased region" description="Basic and acidic residues" evidence="9">
    <location>
        <begin position="253"/>
        <end position="287"/>
    </location>
</feature>
<dbReference type="GO" id="GO:0071013">
    <property type="term" value="C:catalytic step 2 spliceosome"/>
    <property type="evidence" value="ECO:0007669"/>
    <property type="project" value="TreeGrafter"/>
</dbReference>
<feature type="compositionally biased region" description="Basic residues" evidence="9">
    <location>
        <begin position="589"/>
        <end position="598"/>
    </location>
</feature>
<dbReference type="Pfam" id="PF04696">
    <property type="entry name" value="Pinin_SDK_memA"/>
    <property type="match status" value="1"/>
</dbReference>
<evidence type="ECO:0000256" key="3">
    <source>
        <dbReference type="ARBA" id="ARBA00022664"/>
    </source>
</evidence>
<gene>
    <name evidence="11" type="ORF">CUNI_LOCUS18559</name>
</gene>
<evidence type="ECO:0000256" key="8">
    <source>
        <dbReference type="SAM" id="Coils"/>
    </source>
</evidence>
<evidence type="ECO:0000313" key="11">
    <source>
        <dbReference type="EMBL" id="CAG5133001.1"/>
    </source>
</evidence>
<evidence type="ECO:0000256" key="2">
    <source>
        <dbReference type="ARBA" id="ARBA00010386"/>
    </source>
</evidence>
<evidence type="ECO:0000256" key="5">
    <source>
        <dbReference type="ARBA" id="ARBA00023163"/>
    </source>
</evidence>
<feature type="compositionally biased region" description="Basic and acidic residues" evidence="9">
    <location>
        <begin position="426"/>
        <end position="587"/>
    </location>
</feature>
<feature type="compositionally biased region" description="Basic and acidic residues" evidence="9">
    <location>
        <begin position="608"/>
        <end position="643"/>
    </location>
</feature>
<evidence type="ECO:0000256" key="9">
    <source>
        <dbReference type="SAM" id="MobiDB-lite"/>
    </source>
</evidence>
<evidence type="ECO:0000256" key="4">
    <source>
        <dbReference type="ARBA" id="ARBA00023015"/>
    </source>
</evidence>
<feature type="compositionally biased region" description="Polar residues" evidence="9">
    <location>
        <begin position="79"/>
        <end position="88"/>
    </location>
</feature>
<feature type="non-terminal residue" evidence="11">
    <location>
        <position position="1"/>
    </location>
</feature>
<keyword evidence="3" id="KW-0507">mRNA processing</keyword>
<keyword evidence="6" id="KW-0508">mRNA splicing</keyword>
<dbReference type="GO" id="GO:0008380">
    <property type="term" value="P:RNA splicing"/>
    <property type="evidence" value="ECO:0007669"/>
    <property type="project" value="UniProtKB-KW"/>
</dbReference>
<comment type="similarity">
    <text evidence="2">Belongs to the pinin family.</text>
</comment>
<reference evidence="11" key="1">
    <citation type="submission" date="2021-04" db="EMBL/GenBank/DDBJ databases">
        <authorList>
            <consortium name="Molecular Ecology Group"/>
        </authorList>
    </citation>
    <scope>NUCLEOTIDE SEQUENCE</scope>
</reference>